<evidence type="ECO:0000256" key="6">
    <source>
        <dbReference type="SAM" id="MobiDB-lite"/>
    </source>
</evidence>
<proteinExistence type="inferred from homology"/>
<gene>
    <name evidence="8" type="ORF">MGAL_10B091929</name>
</gene>
<feature type="transmembrane region" description="Helical" evidence="7">
    <location>
        <begin position="30"/>
        <end position="51"/>
    </location>
</feature>
<feature type="region of interest" description="Disordered" evidence="6">
    <location>
        <begin position="278"/>
        <end position="309"/>
    </location>
</feature>
<dbReference type="InterPro" id="IPR002549">
    <property type="entry name" value="AI-2E-like"/>
</dbReference>
<evidence type="ECO:0000256" key="4">
    <source>
        <dbReference type="ARBA" id="ARBA00022989"/>
    </source>
</evidence>
<comment type="caution">
    <text evidence="8">The sequence shown here is derived from an EMBL/GenBank/DDBJ whole genome shotgun (WGS) entry which is preliminary data.</text>
</comment>
<keyword evidence="5 7" id="KW-0472">Membrane</keyword>
<reference evidence="8" key="1">
    <citation type="submission" date="2018-11" db="EMBL/GenBank/DDBJ databases">
        <authorList>
            <person name="Alioto T."/>
            <person name="Alioto T."/>
        </authorList>
    </citation>
    <scope>NUCLEOTIDE SEQUENCE</scope>
</reference>
<dbReference type="Proteomes" id="UP000596742">
    <property type="component" value="Unassembled WGS sequence"/>
</dbReference>
<dbReference type="GO" id="GO:0016020">
    <property type="term" value="C:membrane"/>
    <property type="evidence" value="ECO:0007669"/>
    <property type="project" value="UniProtKB-SubCell"/>
</dbReference>
<evidence type="ECO:0000256" key="1">
    <source>
        <dbReference type="ARBA" id="ARBA00004141"/>
    </source>
</evidence>
<organism evidence="8 9">
    <name type="scientific">Mytilus galloprovincialis</name>
    <name type="common">Mediterranean mussel</name>
    <dbReference type="NCBI Taxonomy" id="29158"/>
    <lineage>
        <taxon>Eukaryota</taxon>
        <taxon>Metazoa</taxon>
        <taxon>Spiralia</taxon>
        <taxon>Lophotrochozoa</taxon>
        <taxon>Mollusca</taxon>
        <taxon>Bivalvia</taxon>
        <taxon>Autobranchia</taxon>
        <taxon>Pteriomorphia</taxon>
        <taxon>Mytilida</taxon>
        <taxon>Mytiloidea</taxon>
        <taxon>Mytilidae</taxon>
        <taxon>Mytilinae</taxon>
        <taxon>Mytilus</taxon>
    </lineage>
</organism>
<keyword evidence="4 7" id="KW-1133">Transmembrane helix</keyword>
<dbReference type="EMBL" id="UYJE01005649">
    <property type="protein sequence ID" value="VDI39073.1"/>
    <property type="molecule type" value="Genomic_DNA"/>
</dbReference>
<feature type="transmembrane region" description="Helical" evidence="7">
    <location>
        <begin position="193"/>
        <end position="210"/>
    </location>
</feature>
<feature type="transmembrane region" description="Helical" evidence="7">
    <location>
        <begin position="485"/>
        <end position="506"/>
    </location>
</feature>
<feature type="compositionally biased region" description="Basic and acidic residues" evidence="6">
    <location>
        <begin position="291"/>
        <end position="304"/>
    </location>
</feature>
<evidence type="ECO:0000256" key="7">
    <source>
        <dbReference type="SAM" id="Phobius"/>
    </source>
</evidence>
<evidence type="ECO:0000313" key="9">
    <source>
        <dbReference type="Proteomes" id="UP000596742"/>
    </source>
</evidence>
<dbReference type="PANTHER" id="PTHR21716:SF4">
    <property type="entry name" value="TRANSMEMBRANE PROTEIN 245"/>
    <property type="match status" value="1"/>
</dbReference>
<dbReference type="AlphaFoldDB" id="A0A8B6ESC5"/>
<comment type="similarity">
    <text evidence="2">Belongs to the autoinducer-2 exporter (AI-2E) (TC 2.A.86) family.</text>
</comment>
<sequence>MESPSVNFRSSIHSVINNLPQGHDKAFKQAIYTTAANIFVLLAGAAAIAVYFILEPFLGPLLWSVLCGTFLYPFKRSLTNSLRNWLSGLRNSGTPIVVGIVTLPFSSANQAYESVYSKIVDHLKVLGGGLLTVFSAYLLWHFGPVYSIFGALQSILYFVYDALGYFTSFWVWTIVVAYLLAVVFLWSPESKRYLRYLSMPVWFVLILHTATVAGSLRVPLFILLLILIIVGFVAEVRELRKPRKIEGKLVTPSPVETAWIVITGDYDSLNTEKQSEELATTSEQNVAGGDSQKKENKTETELKKPSSLPVKLISTAPPQPKYEKQITSKLNVFLKKDLKETPEPVATKPLTSEVTTKQAPPSKEPNKPKPTVSVEATGSDSDKFFLILFWMLILTRLWMNMWILQLLLPIGFIMWLFKFLGYHLSSEGILGDKVKPLKGKAEEWLMKRKDALAPRWICGLFLLMKRGDAKIIRILELSLDKATSILFILLLLVGTILVTVFCAAQVQQESMHLAQMTSNLFNNTLHPEITSWLPDGEEMQKAMDSMVGNAYLYGRNWIASKVRDLVDGEKATSNNTQLENQVLEVWDNLYENWLARNNSSDTQEITTGSQVIPADFMNLQSLWEFVTNGDRFNLGQVIPFVKENIGTFMSVLESIWLVLKGNMNLVFNLLTATLSLVFGGGTAILNFVLSSAIFLTTLFYLLASSGDQYKPVEWFSSISVTHQGNSFGQAVQEAVGGVFMASLKMAVFYGLYTWLTHSVFGVNIVFIPSALAAIFAAVPFLGTYWAAIPAVLELWLVKGQGVLSILLFVLHMLPTYVVDTTILSEIKGGHPYITGLAIAGGIFWLGLEGAIIGPILLCCLIVAINVYSNMLQPDTPTAGYNTQEPRVHRVSLPSLFQRSVSSTDVMRR</sequence>
<feature type="transmembrane region" description="Helical" evidence="7">
    <location>
        <begin position="833"/>
        <end position="864"/>
    </location>
</feature>
<keyword evidence="9" id="KW-1185">Reference proteome</keyword>
<feature type="compositionally biased region" description="Polar residues" evidence="6">
    <location>
        <begin position="349"/>
        <end position="359"/>
    </location>
</feature>
<feature type="transmembrane region" description="Helical" evidence="7">
    <location>
        <begin position="794"/>
        <end position="813"/>
    </location>
</feature>
<evidence type="ECO:0000313" key="8">
    <source>
        <dbReference type="EMBL" id="VDI39073.1"/>
    </source>
</evidence>
<dbReference type="Pfam" id="PF01594">
    <property type="entry name" value="AI-2E_transport"/>
    <property type="match status" value="1"/>
</dbReference>
<feature type="region of interest" description="Disordered" evidence="6">
    <location>
        <begin position="344"/>
        <end position="375"/>
    </location>
</feature>
<feature type="transmembrane region" description="Helical" evidence="7">
    <location>
        <begin position="397"/>
        <end position="417"/>
    </location>
</feature>
<feature type="transmembrane region" description="Helical" evidence="7">
    <location>
        <begin position="125"/>
        <end position="143"/>
    </location>
</feature>
<feature type="transmembrane region" description="Helical" evidence="7">
    <location>
        <begin position="163"/>
        <end position="186"/>
    </location>
</feature>
<protein>
    <recommendedName>
        <fullName evidence="10">Transmembrane protein 245</fullName>
    </recommendedName>
</protein>
<dbReference type="OrthoDB" id="5970161at2759"/>
<evidence type="ECO:0000256" key="5">
    <source>
        <dbReference type="ARBA" id="ARBA00023136"/>
    </source>
</evidence>
<evidence type="ECO:0000256" key="2">
    <source>
        <dbReference type="ARBA" id="ARBA00009773"/>
    </source>
</evidence>
<evidence type="ECO:0008006" key="10">
    <source>
        <dbReference type="Google" id="ProtNLM"/>
    </source>
</evidence>
<keyword evidence="3 7" id="KW-0812">Transmembrane</keyword>
<dbReference type="PANTHER" id="PTHR21716">
    <property type="entry name" value="TRANSMEMBRANE PROTEIN"/>
    <property type="match status" value="1"/>
</dbReference>
<feature type="transmembrane region" description="Helical" evidence="7">
    <location>
        <begin position="657"/>
        <end position="678"/>
    </location>
</feature>
<feature type="transmembrane region" description="Helical" evidence="7">
    <location>
        <begin position="684"/>
        <end position="703"/>
    </location>
</feature>
<comment type="subcellular location">
    <subcellularLocation>
        <location evidence="1">Membrane</location>
        <topology evidence="1">Multi-pass membrane protein</topology>
    </subcellularLocation>
</comment>
<accession>A0A8B6ESC5</accession>
<feature type="transmembrane region" description="Helical" evidence="7">
    <location>
        <begin position="734"/>
        <end position="752"/>
    </location>
</feature>
<feature type="transmembrane region" description="Helical" evidence="7">
    <location>
        <begin position="216"/>
        <end position="234"/>
    </location>
</feature>
<feature type="transmembrane region" description="Helical" evidence="7">
    <location>
        <begin position="57"/>
        <end position="74"/>
    </location>
</feature>
<feature type="transmembrane region" description="Helical" evidence="7">
    <location>
        <begin position="764"/>
        <end position="787"/>
    </location>
</feature>
<evidence type="ECO:0000256" key="3">
    <source>
        <dbReference type="ARBA" id="ARBA00022692"/>
    </source>
</evidence>
<name>A0A8B6ESC5_MYTGA</name>